<evidence type="ECO:0000256" key="2">
    <source>
        <dbReference type="ARBA" id="ARBA00001913"/>
    </source>
</evidence>
<dbReference type="InterPro" id="IPR047215">
    <property type="entry name" value="Galactose_mutarotase-like"/>
</dbReference>
<dbReference type="EMBL" id="CP012643">
    <property type="protein sequence ID" value="ALI99378.1"/>
    <property type="molecule type" value="Genomic_DNA"/>
</dbReference>
<dbReference type="Pfam" id="PF01263">
    <property type="entry name" value="Aldose_epim"/>
    <property type="match status" value="1"/>
</dbReference>
<evidence type="ECO:0000256" key="11">
    <source>
        <dbReference type="ARBA" id="ARBA00022837"/>
    </source>
</evidence>
<evidence type="ECO:0000256" key="4">
    <source>
        <dbReference type="ARBA" id="ARBA00005028"/>
    </source>
</evidence>
<evidence type="ECO:0000256" key="15">
    <source>
        <dbReference type="PIRSR" id="PIRSR005096-1"/>
    </source>
</evidence>
<organism evidence="18 19">
    <name type="scientific">Rufibacter tibetensis</name>
    <dbReference type="NCBI Taxonomy" id="512763"/>
    <lineage>
        <taxon>Bacteria</taxon>
        <taxon>Pseudomonadati</taxon>
        <taxon>Bacteroidota</taxon>
        <taxon>Cytophagia</taxon>
        <taxon>Cytophagales</taxon>
        <taxon>Hymenobacteraceae</taxon>
        <taxon>Rufibacter</taxon>
    </lineage>
</organism>
<evidence type="ECO:0000256" key="14">
    <source>
        <dbReference type="PIRNR" id="PIRNR005096"/>
    </source>
</evidence>
<gene>
    <name evidence="18" type="ORF">DC20_10875</name>
</gene>
<comment type="similarity">
    <text evidence="5 14">Belongs to the aldose epimerase family.</text>
</comment>
<evidence type="ECO:0000313" key="18">
    <source>
        <dbReference type="EMBL" id="ALI99378.1"/>
    </source>
</evidence>
<dbReference type="STRING" id="512763.DC20_10875"/>
<dbReference type="NCBIfam" id="NF008277">
    <property type="entry name" value="PRK11055.1"/>
    <property type="match status" value="1"/>
</dbReference>
<evidence type="ECO:0000256" key="17">
    <source>
        <dbReference type="PIRSR" id="PIRSR005096-3"/>
    </source>
</evidence>
<dbReference type="SUPFAM" id="SSF74650">
    <property type="entry name" value="Galactose mutarotase-like"/>
    <property type="match status" value="1"/>
</dbReference>
<comment type="catalytic activity">
    <reaction evidence="1 14">
        <text>alpha-D-glucose = beta-D-glucose</text>
        <dbReference type="Rhea" id="RHEA:10264"/>
        <dbReference type="ChEBI" id="CHEBI:15903"/>
        <dbReference type="ChEBI" id="CHEBI:17925"/>
        <dbReference type="EC" id="5.1.3.3"/>
    </reaction>
</comment>
<comment type="subcellular location">
    <subcellularLocation>
        <location evidence="3">Cytoplasm</location>
    </subcellularLocation>
</comment>
<sequence>MSDTEKGFTAPTLLVQDFRQTMGGKLTDLFFLQNDNGVLAAITNYGARLVGLWVPDKNGDLRDVVIGFGQVQGFAEGEDTYFGATVGRYANRIAHGKFELNGQEYTLATNNGPNHLHGGDTGFSRVVWEAEQPDAQTLTLTYTSAHLEEGYPGELKVTVRYTLTNQDELKIDYTATTDRPTVVNLTNHAYFNLNGEGSGAILNHKLQINADKYNPVDSSLIPTGTESVAGTPFDFREATTIGARIKDQNQQLKFGQGYDHNYVLNGGKGEDLKKAATVVGNESGIVMEVFTQEPGLQFYSGNFMDGSHTLKSGAKDDFRTAFCLETQHFPDSPNQPAFPSTVLKPGQTYNTTTVHKFSAK</sequence>
<dbReference type="GO" id="GO:0005737">
    <property type="term" value="C:cytoplasm"/>
    <property type="evidence" value="ECO:0007669"/>
    <property type="project" value="UniProtKB-SubCell"/>
</dbReference>
<dbReference type="InterPro" id="IPR015443">
    <property type="entry name" value="Aldose_1-epimerase"/>
</dbReference>
<accession>A0A0P0CVM2</accession>
<dbReference type="InterPro" id="IPR018052">
    <property type="entry name" value="Ald1_epimerase_CS"/>
</dbReference>
<feature type="active site" description="Proton acceptor" evidence="15">
    <location>
        <position position="325"/>
    </location>
</feature>
<keyword evidence="19" id="KW-1185">Reference proteome</keyword>
<dbReference type="GO" id="GO:0030246">
    <property type="term" value="F:carbohydrate binding"/>
    <property type="evidence" value="ECO:0007669"/>
    <property type="project" value="InterPro"/>
</dbReference>
<dbReference type="AlphaFoldDB" id="A0A0P0CVM2"/>
<dbReference type="InterPro" id="IPR008183">
    <property type="entry name" value="Aldose_1/G6P_1-epimerase"/>
</dbReference>
<reference evidence="18 19" key="1">
    <citation type="submission" date="2015-08" db="EMBL/GenBank/DDBJ databases">
        <title>Complete genome sequence of Rufibacter tibetensis strain 1351t, a radiation-resistant bacterium from tibet plateau.</title>
        <authorList>
            <person name="Dai J."/>
        </authorList>
    </citation>
    <scope>NUCLEOTIDE SEQUENCE [LARGE SCALE GENOMIC DNA]</scope>
    <source>
        <strain evidence="18 19">1351</strain>
    </source>
</reference>
<dbReference type="CDD" id="cd09019">
    <property type="entry name" value="galactose_mutarotase_like"/>
    <property type="match status" value="1"/>
</dbReference>
<feature type="binding site" evidence="17">
    <location>
        <begin position="91"/>
        <end position="92"/>
    </location>
    <ligand>
        <name>beta-D-galactose</name>
        <dbReference type="ChEBI" id="CHEBI:27667"/>
    </ligand>
</feature>
<evidence type="ECO:0000256" key="5">
    <source>
        <dbReference type="ARBA" id="ARBA00006206"/>
    </source>
</evidence>
<evidence type="ECO:0000256" key="3">
    <source>
        <dbReference type="ARBA" id="ARBA00004496"/>
    </source>
</evidence>
<keyword evidence="10" id="KW-0597">Phosphoprotein</keyword>
<comment type="subunit">
    <text evidence="6">Monomer.</text>
</comment>
<evidence type="ECO:0000256" key="9">
    <source>
        <dbReference type="ARBA" id="ARBA00022490"/>
    </source>
</evidence>
<keyword evidence="9" id="KW-0963">Cytoplasm</keyword>
<dbReference type="GO" id="GO:0004034">
    <property type="term" value="F:aldose 1-epimerase activity"/>
    <property type="evidence" value="ECO:0007669"/>
    <property type="project" value="UniProtKB-EC"/>
</dbReference>
<evidence type="ECO:0000256" key="16">
    <source>
        <dbReference type="PIRSR" id="PIRSR005096-2"/>
    </source>
</evidence>
<dbReference type="Gene3D" id="2.70.98.10">
    <property type="match status" value="1"/>
</dbReference>
<evidence type="ECO:0000256" key="1">
    <source>
        <dbReference type="ARBA" id="ARBA00001614"/>
    </source>
</evidence>
<dbReference type="PANTHER" id="PTHR10091:SF0">
    <property type="entry name" value="GALACTOSE MUTAROTASE"/>
    <property type="match status" value="1"/>
</dbReference>
<dbReference type="RefSeq" id="WP_062543851.1">
    <property type="nucleotide sequence ID" value="NZ_CP012643.1"/>
</dbReference>
<evidence type="ECO:0000256" key="12">
    <source>
        <dbReference type="ARBA" id="ARBA00023235"/>
    </source>
</evidence>
<feature type="binding site" evidence="17">
    <location>
        <begin position="188"/>
        <end position="190"/>
    </location>
    <ligand>
        <name>beta-D-galactose</name>
        <dbReference type="ChEBI" id="CHEBI:27667"/>
    </ligand>
</feature>
<dbReference type="OrthoDB" id="9779408at2"/>
<protein>
    <recommendedName>
        <fullName evidence="8 14">Aldose 1-epimerase</fullName>
        <ecNumber evidence="7 14">5.1.3.3</ecNumber>
    </recommendedName>
</protein>
<dbReference type="PIRSF" id="PIRSF005096">
    <property type="entry name" value="GALM"/>
    <property type="match status" value="1"/>
</dbReference>
<evidence type="ECO:0000256" key="13">
    <source>
        <dbReference type="ARBA" id="ARBA00023277"/>
    </source>
</evidence>
<name>A0A0P0CVM2_9BACT</name>
<dbReference type="Proteomes" id="UP000061382">
    <property type="component" value="Chromosome"/>
</dbReference>
<dbReference type="EC" id="5.1.3.3" evidence="7 14"/>
<dbReference type="PROSITE" id="PS00545">
    <property type="entry name" value="ALDOSE_1_EPIMERASE"/>
    <property type="match status" value="1"/>
</dbReference>
<evidence type="ECO:0000256" key="7">
    <source>
        <dbReference type="ARBA" id="ARBA00013185"/>
    </source>
</evidence>
<dbReference type="PANTHER" id="PTHR10091">
    <property type="entry name" value="ALDOSE-1-EPIMERASE"/>
    <property type="match status" value="1"/>
</dbReference>
<keyword evidence="13 14" id="KW-0119">Carbohydrate metabolism</keyword>
<dbReference type="PATRIC" id="fig|512763.3.peg.2392"/>
<evidence type="ECO:0000256" key="6">
    <source>
        <dbReference type="ARBA" id="ARBA00011245"/>
    </source>
</evidence>
<feature type="binding site" evidence="16">
    <location>
        <position position="259"/>
    </location>
    <ligand>
        <name>beta-D-galactose</name>
        <dbReference type="ChEBI" id="CHEBI:27667"/>
    </ligand>
</feature>
<evidence type="ECO:0000256" key="8">
    <source>
        <dbReference type="ARBA" id="ARBA00014165"/>
    </source>
</evidence>
<evidence type="ECO:0000256" key="10">
    <source>
        <dbReference type="ARBA" id="ARBA00022553"/>
    </source>
</evidence>
<dbReference type="KEGG" id="rti:DC20_10875"/>
<feature type="active site" description="Proton donor" evidence="15">
    <location>
        <position position="188"/>
    </location>
</feature>
<dbReference type="GO" id="GO:0006006">
    <property type="term" value="P:glucose metabolic process"/>
    <property type="evidence" value="ECO:0007669"/>
    <property type="project" value="TreeGrafter"/>
</dbReference>
<evidence type="ECO:0000313" key="19">
    <source>
        <dbReference type="Proteomes" id="UP000061382"/>
    </source>
</evidence>
<dbReference type="InterPro" id="IPR011013">
    <property type="entry name" value="Gal_mutarotase_sf_dom"/>
</dbReference>
<proteinExistence type="inferred from homology"/>
<keyword evidence="11" id="KW-0106">Calcium</keyword>
<keyword evidence="12 14" id="KW-0413">Isomerase</keyword>
<dbReference type="UniPathway" id="UPA00242"/>
<comment type="cofactor">
    <cofactor evidence="2">
        <name>Ca(2+)</name>
        <dbReference type="ChEBI" id="CHEBI:29108"/>
    </cofactor>
</comment>
<comment type="pathway">
    <text evidence="4 14">Carbohydrate metabolism; hexose metabolism.</text>
</comment>
<dbReference type="InterPro" id="IPR014718">
    <property type="entry name" value="GH-type_carb-bd"/>
</dbReference>
<dbReference type="FunFam" id="2.70.98.10:FF:000003">
    <property type="entry name" value="Aldose 1-epimerase"/>
    <property type="match status" value="1"/>
</dbReference>
<dbReference type="GO" id="GO:0033499">
    <property type="term" value="P:galactose catabolic process via UDP-galactose, Leloir pathway"/>
    <property type="evidence" value="ECO:0007669"/>
    <property type="project" value="TreeGrafter"/>
</dbReference>